<proteinExistence type="inferred from homology"/>
<accession>A0A1G4JC45</accession>
<evidence type="ECO:0000313" key="5">
    <source>
        <dbReference type="EMBL" id="SCU87619.1"/>
    </source>
</evidence>
<protein>
    <submittedName>
        <fullName evidence="5">LADA_0E05138g1_1</fullName>
    </submittedName>
</protein>
<dbReference type="GO" id="GO:0000166">
    <property type="term" value="F:nucleotide binding"/>
    <property type="evidence" value="ECO:0007669"/>
    <property type="project" value="InterPro"/>
</dbReference>
<comment type="subcellular location">
    <subcellularLocation>
        <location evidence="1">Nucleus</location>
    </subcellularLocation>
</comment>
<dbReference type="GO" id="GO:0000932">
    <property type="term" value="C:P-body"/>
    <property type="evidence" value="ECO:0007669"/>
    <property type="project" value="EnsemblFungi"/>
</dbReference>
<keyword evidence="6" id="KW-1185">Reference proteome</keyword>
<evidence type="ECO:0000313" key="6">
    <source>
        <dbReference type="Proteomes" id="UP000190274"/>
    </source>
</evidence>
<dbReference type="GO" id="GO:0031369">
    <property type="term" value="F:translation initiation factor binding"/>
    <property type="evidence" value="ECO:0007669"/>
    <property type="project" value="EnsemblFungi"/>
</dbReference>
<dbReference type="InterPro" id="IPR010997">
    <property type="entry name" value="HRDC-like_sf"/>
</dbReference>
<dbReference type="Pfam" id="PF03874">
    <property type="entry name" value="RNA_pol_Rpb4"/>
    <property type="match status" value="1"/>
</dbReference>
<comment type="similarity">
    <text evidence="3">Belongs to the eukaryotic RPB4 RNA polymerase subunit family.</text>
</comment>
<keyword evidence="2" id="KW-0539">Nucleus</keyword>
<dbReference type="InterPro" id="IPR006590">
    <property type="entry name" value="RNA_pol_Rpb4/RPC9_core"/>
</dbReference>
<organism evidence="5 6">
    <name type="scientific">Lachancea dasiensis</name>
    <dbReference type="NCBI Taxonomy" id="1072105"/>
    <lineage>
        <taxon>Eukaryota</taxon>
        <taxon>Fungi</taxon>
        <taxon>Dikarya</taxon>
        <taxon>Ascomycota</taxon>
        <taxon>Saccharomycotina</taxon>
        <taxon>Saccharomycetes</taxon>
        <taxon>Saccharomycetales</taxon>
        <taxon>Saccharomycetaceae</taxon>
        <taxon>Lachancea</taxon>
    </lineage>
</organism>
<dbReference type="Proteomes" id="UP000190274">
    <property type="component" value="Chromosome E"/>
</dbReference>
<feature type="domain" description="RNA polymerase Rpb4/RPC9 core" evidence="4">
    <location>
        <begin position="79"/>
        <end position="197"/>
    </location>
</feature>
<evidence type="ECO:0000259" key="4">
    <source>
        <dbReference type="SMART" id="SM00657"/>
    </source>
</evidence>
<sequence>MNISTSTFSTKRTGLKKVEEEENAATLQLGEEFQLSQLNHQGQEEELIALNLSEARLVIKESLEMRKRLFKQWNKREDAMEADDDVDENGHAQSHEKELQSIDRLLETATGGNNQALKQTLVYLTNFSRFKDQETVTAVTQLLQSTNLHPFEISQLGSLSCEDADEAKTLIPSLGNKISDDNLERILKELSNLETLY</sequence>
<dbReference type="SMART" id="SM00657">
    <property type="entry name" value="RPOL4c"/>
    <property type="match status" value="1"/>
</dbReference>
<reference evidence="6" key="1">
    <citation type="submission" date="2016-03" db="EMBL/GenBank/DDBJ databases">
        <authorList>
            <person name="Devillers H."/>
        </authorList>
    </citation>
    <scope>NUCLEOTIDE SEQUENCE [LARGE SCALE GENOMIC DNA]</scope>
</reference>
<dbReference type="STRING" id="1266660.A0A1G4JC45"/>
<dbReference type="InterPro" id="IPR038324">
    <property type="entry name" value="Rpb4/RPC9_sf"/>
</dbReference>
<dbReference type="GO" id="GO:0003968">
    <property type="term" value="F:RNA-directed RNA polymerase activity"/>
    <property type="evidence" value="ECO:0007669"/>
    <property type="project" value="EnsemblFungi"/>
</dbReference>
<evidence type="ECO:0000256" key="1">
    <source>
        <dbReference type="ARBA" id="ARBA00004123"/>
    </source>
</evidence>
<dbReference type="GO" id="GO:0006367">
    <property type="term" value="P:transcription initiation at RNA polymerase II promoter"/>
    <property type="evidence" value="ECO:0007669"/>
    <property type="project" value="EnsemblFungi"/>
</dbReference>
<dbReference type="InterPro" id="IPR045222">
    <property type="entry name" value="Rpb4-like"/>
</dbReference>
<evidence type="ECO:0000256" key="3">
    <source>
        <dbReference type="ARBA" id="ARBA00025724"/>
    </source>
</evidence>
<gene>
    <name evidence="5" type="ORF">LADA_0E05138G</name>
</gene>
<dbReference type="GO" id="GO:0003899">
    <property type="term" value="F:DNA-directed RNA polymerase activity"/>
    <property type="evidence" value="ECO:0007669"/>
    <property type="project" value="EnsemblFungi"/>
</dbReference>
<dbReference type="OrthoDB" id="2186918at2759"/>
<dbReference type="Gene3D" id="1.20.1250.40">
    <property type="match status" value="1"/>
</dbReference>
<name>A0A1G4JC45_9SACH</name>
<dbReference type="GO" id="GO:1990328">
    <property type="term" value="C:RPB4-RPB7 complex"/>
    <property type="evidence" value="ECO:0007669"/>
    <property type="project" value="EnsemblFungi"/>
</dbReference>
<dbReference type="GO" id="GO:0006368">
    <property type="term" value="P:transcription elongation by RNA polymerase II"/>
    <property type="evidence" value="ECO:0007669"/>
    <property type="project" value="EnsemblFungi"/>
</dbReference>
<dbReference type="GO" id="GO:0005665">
    <property type="term" value="C:RNA polymerase II, core complex"/>
    <property type="evidence" value="ECO:0007669"/>
    <property type="project" value="EnsemblFungi"/>
</dbReference>
<dbReference type="GO" id="GO:0000288">
    <property type="term" value="P:nuclear-transcribed mRNA catabolic process, deadenylation-dependent decay"/>
    <property type="evidence" value="ECO:0007669"/>
    <property type="project" value="EnsemblFungi"/>
</dbReference>
<evidence type="ECO:0000256" key="2">
    <source>
        <dbReference type="ARBA" id="ARBA00023242"/>
    </source>
</evidence>
<dbReference type="GO" id="GO:0003727">
    <property type="term" value="F:single-stranded RNA binding"/>
    <property type="evidence" value="ECO:0007669"/>
    <property type="project" value="EnsemblFungi"/>
</dbReference>
<dbReference type="SUPFAM" id="SSF47819">
    <property type="entry name" value="HRDC-like"/>
    <property type="match status" value="1"/>
</dbReference>
<dbReference type="AlphaFoldDB" id="A0A1G4JC45"/>
<dbReference type="InterPro" id="IPR005574">
    <property type="entry name" value="Rpb4/RPC9"/>
</dbReference>
<dbReference type="PANTHER" id="PTHR21297">
    <property type="entry name" value="DNA-DIRECTED RNA POLYMERASE II"/>
    <property type="match status" value="1"/>
</dbReference>
<dbReference type="GO" id="GO:0003697">
    <property type="term" value="F:single-stranded DNA binding"/>
    <property type="evidence" value="ECO:0007669"/>
    <property type="project" value="EnsemblFungi"/>
</dbReference>
<dbReference type="EMBL" id="LT598455">
    <property type="protein sequence ID" value="SCU87619.1"/>
    <property type="molecule type" value="Genomic_DNA"/>
</dbReference>
<dbReference type="GO" id="GO:0045948">
    <property type="term" value="P:positive regulation of translational initiation"/>
    <property type="evidence" value="ECO:0007669"/>
    <property type="project" value="EnsemblFungi"/>
</dbReference>